<feature type="transmembrane region" description="Helical" evidence="1">
    <location>
        <begin position="230"/>
        <end position="250"/>
    </location>
</feature>
<keyword evidence="1" id="KW-0472">Membrane</keyword>
<keyword evidence="4" id="KW-1185">Reference proteome</keyword>
<protein>
    <recommendedName>
        <fullName evidence="2">7TM GPCR serpentine receptor class x (Srx) domain-containing protein</fullName>
    </recommendedName>
</protein>
<reference evidence="3" key="1">
    <citation type="submission" date="2022-11" db="EMBL/GenBank/DDBJ databases">
        <authorList>
            <person name="Kikuchi T."/>
        </authorList>
    </citation>
    <scope>NUCLEOTIDE SEQUENCE</scope>
    <source>
        <strain evidence="3">PS1010</strain>
    </source>
</reference>
<evidence type="ECO:0000313" key="4">
    <source>
        <dbReference type="Proteomes" id="UP001152747"/>
    </source>
</evidence>
<keyword evidence="1" id="KW-0812">Transmembrane</keyword>
<feature type="transmembrane region" description="Helical" evidence="1">
    <location>
        <begin position="135"/>
        <end position="157"/>
    </location>
</feature>
<feature type="transmembrane region" description="Helical" evidence="1">
    <location>
        <begin position="63"/>
        <end position="84"/>
    </location>
</feature>
<proteinExistence type="predicted"/>
<dbReference type="AlphaFoldDB" id="A0A9P1ITF8"/>
<dbReference type="Pfam" id="PF10328">
    <property type="entry name" value="7TM_GPCR_Srx"/>
    <property type="match status" value="1"/>
</dbReference>
<organism evidence="3 4">
    <name type="scientific">Caenorhabditis angaria</name>
    <dbReference type="NCBI Taxonomy" id="860376"/>
    <lineage>
        <taxon>Eukaryota</taxon>
        <taxon>Metazoa</taxon>
        <taxon>Ecdysozoa</taxon>
        <taxon>Nematoda</taxon>
        <taxon>Chromadorea</taxon>
        <taxon>Rhabditida</taxon>
        <taxon>Rhabditina</taxon>
        <taxon>Rhabditomorpha</taxon>
        <taxon>Rhabditoidea</taxon>
        <taxon>Rhabditidae</taxon>
        <taxon>Peloderinae</taxon>
        <taxon>Caenorhabditis</taxon>
    </lineage>
</organism>
<feature type="transmembrane region" description="Helical" evidence="1">
    <location>
        <begin position="262"/>
        <end position="286"/>
    </location>
</feature>
<sequence length="307" mass="35707">MLSDVVYRKTTNWAYGSADVKAASFTIIPYVISVIVLIIALQGTTKVDVLNKARLGHLVKNQIVHRSLSCFITASFYIAVLLNIETIVDSQKISGIIFTILQFVNTFSYFATVFERYCCLVRRYYHPYLINNQLLLKYLGFGWGFSIVYTLFFSFLFECDSQFYHYGWILTDIPNTTCPKVYFTPFHWIHFIVGFIAFIMISDIFIAINFKNAFLANTSLVNRRRETNQAKLVAIQGLVLMIYGLFYLLAKRFFPDESLEEWAIFWTFTFSYSLFHLVDSVILFFYKSDLINKTTILTPVNSVSRNY</sequence>
<evidence type="ECO:0000313" key="3">
    <source>
        <dbReference type="EMBL" id="CAI5449969.1"/>
    </source>
</evidence>
<dbReference type="Proteomes" id="UP001152747">
    <property type="component" value="Unassembled WGS sequence"/>
</dbReference>
<evidence type="ECO:0000256" key="1">
    <source>
        <dbReference type="SAM" id="Phobius"/>
    </source>
</evidence>
<name>A0A9P1ITF8_9PELO</name>
<accession>A0A9P1ITF8</accession>
<feature type="transmembrane region" description="Helical" evidence="1">
    <location>
        <begin position="188"/>
        <end position="210"/>
    </location>
</feature>
<dbReference type="EMBL" id="CANHGI010000005">
    <property type="protein sequence ID" value="CAI5449969.1"/>
    <property type="molecule type" value="Genomic_DNA"/>
</dbReference>
<dbReference type="InterPro" id="IPR019430">
    <property type="entry name" value="7TM_GPCR_serpentine_rcpt_Srx"/>
</dbReference>
<feature type="domain" description="7TM GPCR serpentine receptor class x (Srx)" evidence="2">
    <location>
        <begin position="57"/>
        <end position="285"/>
    </location>
</feature>
<evidence type="ECO:0000259" key="2">
    <source>
        <dbReference type="Pfam" id="PF10328"/>
    </source>
</evidence>
<feature type="transmembrane region" description="Helical" evidence="1">
    <location>
        <begin position="96"/>
        <end position="114"/>
    </location>
</feature>
<keyword evidence="1" id="KW-1133">Transmembrane helix</keyword>
<dbReference type="Gene3D" id="1.20.1070.10">
    <property type="entry name" value="Rhodopsin 7-helix transmembrane proteins"/>
    <property type="match status" value="1"/>
</dbReference>
<comment type="caution">
    <text evidence="3">The sequence shown here is derived from an EMBL/GenBank/DDBJ whole genome shotgun (WGS) entry which is preliminary data.</text>
</comment>
<gene>
    <name evidence="3" type="ORF">CAMP_LOCUS12606</name>
</gene>
<feature type="transmembrane region" description="Helical" evidence="1">
    <location>
        <begin position="20"/>
        <end position="42"/>
    </location>
</feature>